<comment type="similarity">
    <text evidence="2 14">Belongs to the ATPase protein 8 family.</text>
</comment>
<evidence type="ECO:0000256" key="12">
    <source>
        <dbReference type="ARBA" id="ARBA00053067"/>
    </source>
</evidence>
<dbReference type="PANTHER" id="PTHR39937">
    <property type="entry name" value="ATP SYNTHASE PROTEIN 8"/>
    <property type="match status" value="1"/>
</dbReference>
<keyword evidence="5 14" id="KW-0812">Transmembrane</keyword>
<evidence type="ECO:0000256" key="3">
    <source>
        <dbReference type="ARBA" id="ARBA00022448"/>
    </source>
</evidence>
<keyword evidence="16" id="KW-0732">Signal</keyword>
<keyword evidence="7" id="KW-1133">Transmembrane helix</keyword>
<accession>A0A023HZS4</accession>
<dbReference type="GO" id="GO:0031966">
    <property type="term" value="C:mitochondrial membrane"/>
    <property type="evidence" value="ECO:0007669"/>
    <property type="project" value="UniProtKB-SubCell"/>
</dbReference>
<dbReference type="AlphaFoldDB" id="A0A023HZS4"/>
<feature type="signal peptide" evidence="16">
    <location>
        <begin position="1"/>
        <end position="30"/>
    </location>
</feature>
<dbReference type="Pfam" id="PF00895">
    <property type="entry name" value="ATP-synt_8"/>
    <property type="match status" value="1"/>
</dbReference>
<evidence type="ECO:0000256" key="8">
    <source>
        <dbReference type="ARBA" id="ARBA00023065"/>
    </source>
</evidence>
<keyword evidence="4 14" id="KW-0138">CF(0)</keyword>
<evidence type="ECO:0000256" key="11">
    <source>
        <dbReference type="ARBA" id="ARBA00023310"/>
    </source>
</evidence>
<dbReference type="GO" id="GO:0015986">
    <property type="term" value="P:proton motive force-driven ATP synthesis"/>
    <property type="evidence" value="ECO:0007669"/>
    <property type="project" value="InterPro"/>
</dbReference>
<name>A0A023HZS4_9TELE</name>
<evidence type="ECO:0000256" key="9">
    <source>
        <dbReference type="ARBA" id="ARBA00023128"/>
    </source>
</evidence>
<comment type="subcellular location">
    <subcellularLocation>
        <location evidence="1 14">Mitochondrion membrane</location>
        <topology evidence="1 14">Single-pass membrane protein</topology>
    </subcellularLocation>
</comment>
<feature type="chain" id="PRO_5001522069" description="ATP synthase complex subunit 8" evidence="16">
    <location>
        <begin position="31"/>
        <end position="55"/>
    </location>
</feature>
<evidence type="ECO:0000256" key="10">
    <source>
        <dbReference type="ARBA" id="ARBA00023136"/>
    </source>
</evidence>
<evidence type="ECO:0000256" key="16">
    <source>
        <dbReference type="SAM" id="SignalP"/>
    </source>
</evidence>
<evidence type="ECO:0000256" key="1">
    <source>
        <dbReference type="ARBA" id="ARBA00004304"/>
    </source>
</evidence>
<dbReference type="InterPro" id="IPR050635">
    <property type="entry name" value="ATPase_protein_8"/>
</dbReference>
<comment type="function">
    <text evidence="12">Subunit 8, of the mitochondrial membrane ATP synthase complex (F(1)F(0) ATP synthase or Complex V) that produces ATP from ADP in the presence of a proton gradient across the membrane which is generated by electron transport complexes of the respiratory chain. ATP synthase complex consist of a soluble F(1) head domain - the catalytic core - and a membrane F(1) domain - the membrane proton channel. These two domains are linked by a central stalk rotating inside the F(1) region and a stationary peripheral stalk. During catalysis, ATP synthesis in the catalytic domain of F(1) is coupled via a rotary mechanism of the central stalk subunits to proton translocation. In vivo, can only synthesize ATP although its ATP hydrolase activity can be activated artificially in vitro. Part of the complex F(0) domain.</text>
</comment>
<proteinExistence type="inferred from homology"/>
<keyword evidence="6 14" id="KW-0375">Hydrogen ion transport</keyword>
<dbReference type="GO" id="GO:0045259">
    <property type="term" value="C:proton-transporting ATP synthase complex"/>
    <property type="evidence" value="ECO:0007669"/>
    <property type="project" value="UniProtKB-KW"/>
</dbReference>
<dbReference type="GO" id="GO:0015078">
    <property type="term" value="F:proton transmembrane transporter activity"/>
    <property type="evidence" value="ECO:0007669"/>
    <property type="project" value="InterPro"/>
</dbReference>
<keyword evidence="11" id="KW-0066">ATP synthesis</keyword>
<dbReference type="InterPro" id="IPR001421">
    <property type="entry name" value="ATP8_metazoa"/>
</dbReference>
<dbReference type="PANTHER" id="PTHR39937:SF1">
    <property type="entry name" value="ATP SYNTHASE PROTEIN 8"/>
    <property type="match status" value="1"/>
</dbReference>
<keyword evidence="3 14" id="KW-0813">Transport</keyword>
<feature type="region of interest" description="Disordered" evidence="15">
    <location>
        <begin position="36"/>
        <end position="55"/>
    </location>
</feature>
<organism evidence="17">
    <name type="scientific">Ophioblennius steindachneri</name>
    <name type="common">large-banded blenny</name>
    <dbReference type="NCBI Taxonomy" id="57841"/>
    <lineage>
        <taxon>Eukaryota</taxon>
        <taxon>Metazoa</taxon>
        <taxon>Chordata</taxon>
        <taxon>Craniata</taxon>
        <taxon>Vertebrata</taxon>
        <taxon>Euteleostomi</taxon>
        <taxon>Actinopterygii</taxon>
        <taxon>Neopterygii</taxon>
        <taxon>Teleostei</taxon>
        <taxon>Neoteleostei</taxon>
        <taxon>Acanthomorphata</taxon>
        <taxon>Ovalentaria</taxon>
        <taxon>Blenniimorphae</taxon>
        <taxon>Blenniiformes</taxon>
        <taxon>Blennioidei</taxon>
        <taxon>Blenniidae</taxon>
        <taxon>Salariinae</taxon>
        <taxon>Ophioblennius</taxon>
    </lineage>
</organism>
<keyword evidence="8 14" id="KW-0406">Ion transport</keyword>
<gene>
    <name evidence="17" type="primary">ATP8</name>
</gene>
<keyword evidence="10" id="KW-0472">Membrane</keyword>
<evidence type="ECO:0000256" key="6">
    <source>
        <dbReference type="ARBA" id="ARBA00022781"/>
    </source>
</evidence>
<evidence type="ECO:0000256" key="15">
    <source>
        <dbReference type="SAM" id="MobiDB-lite"/>
    </source>
</evidence>
<sequence length="55" mass="6425">MPQLNPAPWFMILALSWLVFLIIIPPKVLAHNFPNEPSPSAAEKPKTKPWNWPWY</sequence>
<evidence type="ECO:0000313" key="17">
    <source>
        <dbReference type="EMBL" id="AGR91839.1"/>
    </source>
</evidence>
<reference evidence="17" key="1">
    <citation type="submission" date="2013-05" db="EMBL/GenBank/DDBJ databases">
        <title>Speciation in a round planet: phylogeography of the goatfish Mulloidichthys.</title>
        <authorList>
            <person name="Lessios H.A."/>
            <person name="Robertson D.R."/>
        </authorList>
    </citation>
    <scope>NUCLEOTIDE SEQUENCE</scope>
</reference>
<comment type="subunit">
    <text evidence="13">Component of the ATP synthase complex composed at least of ATP5F1A/subunit alpha, ATP5F1B/subunit beta, ATP5MC1/subunit c (homooctomer), MT-ATP6/subunit a, MT-ATP8/subunit 8, ATP5ME/subunit e, ATP5MF/subunit f, ATP5MG/subunit g, ATP5MK/subunit k, ATP5MJ/subunit j, ATP5F1C/subunit gamma, ATP5F1D/subunit delta, ATP5F1E/subunit epsilon, ATP5PF/subunit F6, ATP5PB/subunit b, ATP5PD/subunit d, ATP5PO/subunit OSCP. ATP synthase complex consists of a soluble F(1) head domain (subunits alpha(3) and beta(3)) - the catalytic core - and a membrane F(0) domain - the membrane proton channel (subunits c, a, 8, e, f, g, k and j). These two domains are linked by a central stalk (subunits gamma, delta, and epsilon) rotating inside the F1 region and a stationary peripheral stalk (subunits F6, b, d, and OSCP).</text>
</comment>
<evidence type="ECO:0000256" key="5">
    <source>
        <dbReference type="ARBA" id="ARBA00022692"/>
    </source>
</evidence>
<evidence type="ECO:0000256" key="14">
    <source>
        <dbReference type="RuleBase" id="RU003661"/>
    </source>
</evidence>
<protein>
    <recommendedName>
        <fullName evidence="14">ATP synthase complex subunit 8</fullName>
    </recommendedName>
</protein>
<evidence type="ECO:0000256" key="4">
    <source>
        <dbReference type="ARBA" id="ARBA00022547"/>
    </source>
</evidence>
<evidence type="ECO:0000256" key="2">
    <source>
        <dbReference type="ARBA" id="ARBA00008892"/>
    </source>
</evidence>
<keyword evidence="9 14" id="KW-0496">Mitochondrion</keyword>
<evidence type="ECO:0000256" key="7">
    <source>
        <dbReference type="ARBA" id="ARBA00022989"/>
    </source>
</evidence>
<evidence type="ECO:0000256" key="13">
    <source>
        <dbReference type="ARBA" id="ARBA00064647"/>
    </source>
</evidence>
<geneLocation type="mitochondrion" evidence="17"/>
<dbReference type="EMBL" id="KF021424">
    <property type="protein sequence ID" value="AGR91839.1"/>
    <property type="molecule type" value="Genomic_DNA"/>
</dbReference>